<feature type="coiled-coil region" evidence="1">
    <location>
        <begin position="349"/>
        <end position="408"/>
    </location>
</feature>
<evidence type="ECO:0000313" key="2">
    <source>
        <dbReference type="EMBL" id="GJT25697.1"/>
    </source>
</evidence>
<dbReference type="SUPFAM" id="SSF56672">
    <property type="entry name" value="DNA/RNA polymerases"/>
    <property type="match status" value="1"/>
</dbReference>
<comment type="caution">
    <text evidence="2">The sequence shown here is derived from an EMBL/GenBank/DDBJ whole genome shotgun (WGS) entry which is preliminary data.</text>
</comment>
<protein>
    <submittedName>
        <fullName evidence="2">Gag-pol polyprotein</fullName>
    </submittedName>
</protein>
<name>A0ABQ5CHZ1_9ASTR</name>
<organism evidence="2 3">
    <name type="scientific">Tanacetum coccineum</name>
    <dbReference type="NCBI Taxonomy" id="301880"/>
    <lineage>
        <taxon>Eukaryota</taxon>
        <taxon>Viridiplantae</taxon>
        <taxon>Streptophyta</taxon>
        <taxon>Embryophyta</taxon>
        <taxon>Tracheophyta</taxon>
        <taxon>Spermatophyta</taxon>
        <taxon>Magnoliopsida</taxon>
        <taxon>eudicotyledons</taxon>
        <taxon>Gunneridae</taxon>
        <taxon>Pentapetalae</taxon>
        <taxon>asterids</taxon>
        <taxon>campanulids</taxon>
        <taxon>Asterales</taxon>
        <taxon>Asteraceae</taxon>
        <taxon>Asteroideae</taxon>
        <taxon>Anthemideae</taxon>
        <taxon>Anthemidinae</taxon>
        <taxon>Tanacetum</taxon>
    </lineage>
</organism>
<dbReference type="Proteomes" id="UP001151760">
    <property type="component" value="Unassembled WGS sequence"/>
</dbReference>
<evidence type="ECO:0000256" key="1">
    <source>
        <dbReference type="SAM" id="Coils"/>
    </source>
</evidence>
<reference evidence="2" key="2">
    <citation type="submission" date="2022-01" db="EMBL/GenBank/DDBJ databases">
        <authorList>
            <person name="Yamashiro T."/>
            <person name="Shiraishi A."/>
            <person name="Satake H."/>
            <person name="Nakayama K."/>
        </authorList>
    </citation>
    <scope>NUCLEOTIDE SEQUENCE</scope>
</reference>
<reference evidence="2" key="1">
    <citation type="journal article" date="2022" name="Int. J. Mol. Sci.">
        <title>Draft Genome of Tanacetum Coccineum: Genomic Comparison of Closely Related Tanacetum-Family Plants.</title>
        <authorList>
            <person name="Yamashiro T."/>
            <person name="Shiraishi A."/>
            <person name="Nakayama K."/>
            <person name="Satake H."/>
        </authorList>
    </citation>
    <scope>NUCLEOTIDE SEQUENCE</scope>
</reference>
<dbReference type="EMBL" id="BQNB010014232">
    <property type="protein sequence ID" value="GJT25697.1"/>
    <property type="molecule type" value="Genomic_DNA"/>
</dbReference>
<gene>
    <name evidence="2" type="ORF">Tco_0895634</name>
</gene>
<proteinExistence type="predicted"/>
<evidence type="ECO:0000313" key="3">
    <source>
        <dbReference type="Proteomes" id="UP001151760"/>
    </source>
</evidence>
<keyword evidence="3" id="KW-1185">Reference proteome</keyword>
<dbReference type="InterPro" id="IPR043502">
    <property type="entry name" value="DNA/RNA_pol_sf"/>
</dbReference>
<keyword evidence="1" id="KW-0175">Coiled coil</keyword>
<sequence length="460" mass="52088">MTQALVLALPNFKKVFVVETDASGLGIRAVLQREGHLIAYLSSENMVVNDLSRVDCSVELNALALSIVTSEVLRRKGKLVVGNDELLRTSITKHFHADALGGHSVQHFLQQIVNAQHIMQLVSKDSSTNAWTGRIHNGDHVFYRYITRKPKMVRTEKKHTIWSYVPSTVLVQVVAATEEAIFLLLTGIGDDIYSTVDACKTANEMWIAIERLQQGESLNVQDVKTELFWDIWVVLPSRDGEFNGVRITHVSKEDSDLSPMTAQRDKDMQKNLALLANCKDLATMLKNEEAKAALKGLLVILTRKYDMMYNGSFYCKLSKLIGLTERMKRLMEQELGRHYIFMAKILGAFKKLKKANASLTQELEECKTNLDETSKALGEATSCRDSCLIALQNKLNEFEKYLKKAQSKKPCSYEIPYDTSDLANRFGLNREETMTLANESRSKLNKDYVKPYDYTRLVRG</sequence>
<accession>A0ABQ5CHZ1</accession>